<dbReference type="GO" id="GO:0016787">
    <property type="term" value="F:hydrolase activity"/>
    <property type="evidence" value="ECO:0007669"/>
    <property type="project" value="UniProtKB-KW"/>
</dbReference>
<dbReference type="PANTHER" id="PTHR21240">
    <property type="entry name" value="2-AMINO-3-CARBOXYLMUCONATE-6-SEMIALDEHYDE DECARBOXYLASE"/>
    <property type="match status" value="1"/>
</dbReference>
<name>A0A6L5YP02_9FIRM</name>
<evidence type="ECO:0000313" key="3">
    <source>
        <dbReference type="EMBL" id="MST74120.1"/>
    </source>
</evidence>
<dbReference type="CDD" id="cd01292">
    <property type="entry name" value="metallo-dependent_hydrolases"/>
    <property type="match status" value="1"/>
</dbReference>
<protein>
    <submittedName>
        <fullName evidence="3">Amidohydrolase</fullName>
    </submittedName>
</protein>
<dbReference type="GO" id="GO:0016831">
    <property type="term" value="F:carboxy-lyase activity"/>
    <property type="evidence" value="ECO:0007669"/>
    <property type="project" value="InterPro"/>
</dbReference>
<keyword evidence="4" id="KW-1185">Reference proteome</keyword>
<dbReference type="RefSeq" id="WP_154428944.1">
    <property type="nucleotide sequence ID" value="NZ_VUNI01000004.1"/>
</dbReference>
<comment type="caution">
    <text evidence="3">The sequence shown here is derived from an EMBL/GenBank/DDBJ whole genome shotgun (WGS) entry which is preliminary data.</text>
</comment>
<dbReference type="Gene3D" id="3.20.20.140">
    <property type="entry name" value="Metal-dependent hydrolases"/>
    <property type="match status" value="1"/>
</dbReference>
<dbReference type="PANTHER" id="PTHR21240:SF28">
    <property type="entry name" value="ISO-OROTATE DECARBOXYLASE (EUROFUNG)"/>
    <property type="match status" value="1"/>
</dbReference>
<dbReference type="Proteomes" id="UP000474024">
    <property type="component" value="Unassembled WGS sequence"/>
</dbReference>
<dbReference type="GO" id="GO:0005737">
    <property type="term" value="C:cytoplasm"/>
    <property type="evidence" value="ECO:0007669"/>
    <property type="project" value="TreeGrafter"/>
</dbReference>
<keyword evidence="3" id="KW-0378">Hydrolase</keyword>
<dbReference type="SUPFAM" id="SSF51556">
    <property type="entry name" value="Metallo-dependent hydrolases"/>
    <property type="match status" value="1"/>
</dbReference>
<sequence>MIDWTNIKKIDAHIHLMPSDVIEANKEYGGNFIDFGDVEDYLKIMDKYNIESAFIMPFNDPYMLSMDFNVCTVHNNLLDMCGKAKNRLFCFADIDIRNDIEKTIQILEDAVRREEVLGVKIHAANTSYPIDGIYYDEIFKWANKNNILVEIHSYPRTHLMDDMCSPTRIKNIIKKYPKLRMSIAHIGGFQYEELTDLGLFFNISAILPDLVDKYGIAGTNKILRRLDVEKLVFATDYPDNRKLEPIEIYDKYFEILSQMDFSEEEAEKICRLNALKMINK</sequence>
<feature type="domain" description="Amidohydrolase-related" evidence="2">
    <location>
        <begin position="10"/>
        <end position="277"/>
    </location>
</feature>
<gene>
    <name evidence="3" type="ORF">FYJ75_03585</name>
</gene>
<reference evidence="3 4" key="1">
    <citation type="submission" date="2019-08" db="EMBL/GenBank/DDBJ databases">
        <title>In-depth cultivation of the pig gut microbiome towards novel bacterial diversity and tailored functional studies.</title>
        <authorList>
            <person name="Wylensek D."/>
            <person name="Hitch T.C.A."/>
            <person name="Clavel T."/>
        </authorList>
    </citation>
    <scope>NUCLEOTIDE SEQUENCE [LARGE SCALE GENOMIC DNA]</scope>
    <source>
        <strain evidence="3 4">MUC/MUC-530-WT-4D</strain>
    </source>
</reference>
<accession>A0A6L5YP02</accession>
<evidence type="ECO:0000256" key="1">
    <source>
        <dbReference type="ARBA" id="ARBA00023239"/>
    </source>
</evidence>
<proteinExistence type="predicted"/>
<evidence type="ECO:0000313" key="4">
    <source>
        <dbReference type="Proteomes" id="UP000474024"/>
    </source>
</evidence>
<dbReference type="InterPro" id="IPR032465">
    <property type="entry name" value="ACMSD"/>
</dbReference>
<dbReference type="GO" id="GO:0019748">
    <property type="term" value="P:secondary metabolic process"/>
    <property type="evidence" value="ECO:0007669"/>
    <property type="project" value="TreeGrafter"/>
</dbReference>
<organism evidence="3 4">
    <name type="scientific">Roseburia porci</name>
    <dbReference type="NCBI Taxonomy" id="2605790"/>
    <lineage>
        <taxon>Bacteria</taxon>
        <taxon>Bacillati</taxon>
        <taxon>Bacillota</taxon>
        <taxon>Clostridia</taxon>
        <taxon>Lachnospirales</taxon>
        <taxon>Lachnospiraceae</taxon>
        <taxon>Roseburia</taxon>
    </lineage>
</organism>
<dbReference type="InterPro" id="IPR006680">
    <property type="entry name" value="Amidohydro-rel"/>
</dbReference>
<dbReference type="AlphaFoldDB" id="A0A6L5YP02"/>
<dbReference type="InterPro" id="IPR032466">
    <property type="entry name" value="Metal_Hydrolase"/>
</dbReference>
<evidence type="ECO:0000259" key="2">
    <source>
        <dbReference type="Pfam" id="PF04909"/>
    </source>
</evidence>
<dbReference type="EMBL" id="VUNI01000004">
    <property type="protein sequence ID" value="MST74120.1"/>
    <property type="molecule type" value="Genomic_DNA"/>
</dbReference>
<dbReference type="Pfam" id="PF04909">
    <property type="entry name" value="Amidohydro_2"/>
    <property type="match status" value="1"/>
</dbReference>
<keyword evidence="1" id="KW-0456">Lyase</keyword>